<reference evidence="1 2" key="1">
    <citation type="submission" date="2017-01" db="EMBL/GenBank/DDBJ databases">
        <title>The cable genome- insights into the physiology and evolution of filamentous bacteria capable of sulfide oxidation via long distance electron transfer.</title>
        <authorList>
            <person name="Schreiber L."/>
            <person name="Bjerg J.T."/>
            <person name="Boggild A."/>
            <person name="Van De Vossenberg J."/>
            <person name="Meysman F."/>
            <person name="Nielsen L.P."/>
            <person name="Schramm A."/>
            <person name="Kjeldsen K.U."/>
        </authorList>
    </citation>
    <scope>NUCLEOTIDE SEQUENCE [LARGE SCALE GENOMIC DNA]</scope>
    <source>
        <strain evidence="1">MCF</strain>
    </source>
</reference>
<dbReference type="EMBL" id="MTKO01000005">
    <property type="protein sequence ID" value="RWX48175.1"/>
    <property type="molecule type" value="Genomic_DNA"/>
</dbReference>
<accession>A0A3S3SR47</accession>
<gene>
    <name evidence="1" type="ORF">H206_05295</name>
</gene>
<sequence length="43" mass="5429">MIFNCYLRLGRFEKSKDIFLLPCFILTILVERYRVEIRRFCRR</sequence>
<proteinExistence type="predicted"/>
<evidence type="ECO:0000313" key="1">
    <source>
        <dbReference type="EMBL" id="RWX48175.1"/>
    </source>
</evidence>
<comment type="caution">
    <text evidence="1">The sequence shown here is derived from an EMBL/GenBank/DDBJ whole genome shotgun (WGS) entry which is preliminary data.</text>
</comment>
<keyword evidence="2" id="KW-1185">Reference proteome</keyword>
<evidence type="ECO:0000313" key="2">
    <source>
        <dbReference type="Proteomes" id="UP000287853"/>
    </source>
</evidence>
<dbReference type="AlphaFoldDB" id="A0A3S3SR47"/>
<protein>
    <submittedName>
        <fullName evidence="1">Pentatricopeptide repeat domain-containing protein (PPR motif)</fullName>
    </submittedName>
</protein>
<name>A0A3S3SR47_9BACT</name>
<organism evidence="1 2">
    <name type="scientific">Candidatus Electrothrix aarhusensis</name>
    <dbReference type="NCBI Taxonomy" id="1859131"/>
    <lineage>
        <taxon>Bacteria</taxon>
        <taxon>Pseudomonadati</taxon>
        <taxon>Thermodesulfobacteriota</taxon>
        <taxon>Desulfobulbia</taxon>
        <taxon>Desulfobulbales</taxon>
        <taxon>Desulfobulbaceae</taxon>
        <taxon>Candidatus Electrothrix</taxon>
    </lineage>
</organism>
<dbReference type="Proteomes" id="UP000287853">
    <property type="component" value="Unassembled WGS sequence"/>
</dbReference>